<evidence type="ECO:0000256" key="1">
    <source>
        <dbReference type="SAM" id="Phobius"/>
    </source>
</evidence>
<evidence type="ECO:0000313" key="3">
    <source>
        <dbReference type="Proteomes" id="UP000636479"/>
    </source>
</evidence>
<organism evidence="2 3">
    <name type="scientific">Mycena indigotica</name>
    <dbReference type="NCBI Taxonomy" id="2126181"/>
    <lineage>
        <taxon>Eukaryota</taxon>
        <taxon>Fungi</taxon>
        <taxon>Dikarya</taxon>
        <taxon>Basidiomycota</taxon>
        <taxon>Agaricomycotina</taxon>
        <taxon>Agaricomycetes</taxon>
        <taxon>Agaricomycetidae</taxon>
        <taxon>Agaricales</taxon>
        <taxon>Marasmiineae</taxon>
        <taxon>Mycenaceae</taxon>
        <taxon>Mycena</taxon>
    </lineage>
</organism>
<dbReference type="GeneID" id="59345516"/>
<dbReference type="OrthoDB" id="3348095at2759"/>
<dbReference type="InterPro" id="IPR027417">
    <property type="entry name" value="P-loop_NTPase"/>
</dbReference>
<keyword evidence="1" id="KW-1133">Transmembrane helix</keyword>
<keyword evidence="3" id="KW-1185">Reference proteome</keyword>
<feature type="transmembrane region" description="Helical" evidence="1">
    <location>
        <begin position="239"/>
        <end position="259"/>
    </location>
</feature>
<dbReference type="InterPro" id="IPR040632">
    <property type="entry name" value="Sulfotransfer_4"/>
</dbReference>
<reference evidence="2" key="1">
    <citation type="submission" date="2020-05" db="EMBL/GenBank/DDBJ databases">
        <title>Mycena genomes resolve the evolution of fungal bioluminescence.</title>
        <authorList>
            <person name="Tsai I.J."/>
        </authorList>
    </citation>
    <scope>NUCLEOTIDE SEQUENCE</scope>
    <source>
        <strain evidence="2">171206Taipei</strain>
    </source>
</reference>
<dbReference type="Pfam" id="PF17784">
    <property type="entry name" value="Sulfotransfer_4"/>
    <property type="match status" value="1"/>
</dbReference>
<dbReference type="EMBL" id="JACAZF010000005">
    <property type="protein sequence ID" value="KAF7303949.1"/>
    <property type="molecule type" value="Genomic_DNA"/>
</dbReference>
<name>A0A8H6SR94_9AGAR</name>
<sequence length="261" mass="29366">MPSREVPLEILVLGFCRTGTASMRSALAMLGYGNAHHIGRVMNNPREIDLWSAAIDDKYIRKECLKLEKLDELLGQSRVVADVPGLLFAQELIESYPDARVILTLRDPEQWFTSLQATLIPMLAPSPFSFFTRIAYILDPWGLGTFVPFARRTLEIILGPLHSIDAVAAKEKFVAYNDTIRRLVPPERLLEYRVGVDNWAPLCEFLGKSTPNVAFPHRNDTKSIMDGSRKQIWGIYQRWALQLVAPTIALLIALGLLALKP</sequence>
<protein>
    <recommendedName>
        <fullName evidence="4">NAD dependent epimerase/dehydratase</fullName>
    </recommendedName>
</protein>
<dbReference type="SUPFAM" id="SSF52540">
    <property type="entry name" value="P-loop containing nucleoside triphosphate hydrolases"/>
    <property type="match status" value="1"/>
</dbReference>
<dbReference type="AlphaFoldDB" id="A0A8H6SR94"/>
<dbReference type="Proteomes" id="UP000636479">
    <property type="component" value="Unassembled WGS sequence"/>
</dbReference>
<dbReference type="RefSeq" id="XP_037220921.1">
    <property type="nucleotide sequence ID" value="XM_037363000.1"/>
</dbReference>
<proteinExistence type="predicted"/>
<keyword evidence="1" id="KW-0472">Membrane</keyword>
<evidence type="ECO:0008006" key="4">
    <source>
        <dbReference type="Google" id="ProtNLM"/>
    </source>
</evidence>
<dbReference type="Gene3D" id="3.40.50.300">
    <property type="entry name" value="P-loop containing nucleotide triphosphate hydrolases"/>
    <property type="match status" value="1"/>
</dbReference>
<dbReference type="PANTHER" id="PTHR36978:SF4">
    <property type="entry name" value="P-LOOP CONTAINING NUCLEOSIDE TRIPHOSPHATE HYDROLASE PROTEIN"/>
    <property type="match status" value="1"/>
</dbReference>
<dbReference type="PANTHER" id="PTHR36978">
    <property type="entry name" value="P-LOOP CONTAINING NUCLEOTIDE TRIPHOSPHATE HYDROLASE"/>
    <property type="match status" value="1"/>
</dbReference>
<comment type="caution">
    <text evidence="2">The sequence shown here is derived from an EMBL/GenBank/DDBJ whole genome shotgun (WGS) entry which is preliminary data.</text>
</comment>
<gene>
    <name evidence="2" type="ORF">MIND_00625600</name>
</gene>
<evidence type="ECO:0000313" key="2">
    <source>
        <dbReference type="EMBL" id="KAF7303949.1"/>
    </source>
</evidence>
<keyword evidence="1" id="KW-0812">Transmembrane</keyword>
<accession>A0A8H6SR94</accession>